<dbReference type="GO" id="GO:0030313">
    <property type="term" value="C:cell envelope"/>
    <property type="evidence" value="ECO:0007669"/>
    <property type="project" value="UniProtKB-SubCell"/>
</dbReference>
<dbReference type="GO" id="GO:0006825">
    <property type="term" value="P:copper ion transport"/>
    <property type="evidence" value="ECO:0007669"/>
    <property type="project" value="InterPro"/>
</dbReference>
<name>A0A6L8V344_9BACL</name>
<dbReference type="PANTHER" id="PTHR34820">
    <property type="entry name" value="INNER MEMBRANE PROTEIN YEBZ"/>
    <property type="match status" value="1"/>
</dbReference>
<evidence type="ECO:0000256" key="3">
    <source>
        <dbReference type="ARBA" id="ARBA00022729"/>
    </source>
</evidence>
<keyword evidence="8" id="KW-1185">Reference proteome</keyword>
<keyword evidence="4" id="KW-0186">Copper</keyword>
<organism evidence="7 8">
    <name type="scientific">Paenibacillus silvestris</name>
    <dbReference type="NCBI Taxonomy" id="2606219"/>
    <lineage>
        <taxon>Bacteria</taxon>
        <taxon>Bacillati</taxon>
        <taxon>Bacillota</taxon>
        <taxon>Bacilli</taxon>
        <taxon>Bacillales</taxon>
        <taxon>Paenibacillaceae</taxon>
        <taxon>Paenibacillus</taxon>
    </lineage>
</organism>
<proteinExistence type="predicted"/>
<dbReference type="GO" id="GO:0005886">
    <property type="term" value="C:plasma membrane"/>
    <property type="evidence" value="ECO:0007669"/>
    <property type="project" value="TreeGrafter"/>
</dbReference>
<dbReference type="EMBL" id="WTUZ01000022">
    <property type="protein sequence ID" value="MZQ84677.1"/>
    <property type="molecule type" value="Genomic_DNA"/>
</dbReference>
<feature type="transmembrane region" description="Helical" evidence="5">
    <location>
        <begin position="173"/>
        <end position="192"/>
    </location>
</feature>
<feature type="transmembrane region" description="Helical" evidence="5">
    <location>
        <begin position="366"/>
        <end position="394"/>
    </location>
</feature>
<feature type="transmembrane region" description="Helical" evidence="5">
    <location>
        <begin position="303"/>
        <end position="321"/>
    </location>
</feature>
<gene>
    <name evidence="7" type="ORF">GQF01_21450</name>
</gene>
<evidence type="ECO:0000256" key="1">
    <source>
        <dbReference type="ARBA" id="ARBA00004196"/>
    </source>
</evidence>
<comment type="caution">
    <text evidence="7">The sequence shown here is derived from an EMBL/GenBank/DDBJ whole genome shotgun (WGS) entry which is preliminary data.</text>
</comment>
<dbReference type="InterPro" id="IPR032694">
    <property type="entry name" value="CopC/D"/>
</dbReference>
<dbReference type="InterPro" id="IPR014755">
    <property type="entry name" value="Cu-Rt/internalin_Ig-like"/>
</dbReference>
<keyword evidence="5" id="KW-0812">Transmembrane</keyword>
<dbReference type="InterPro" id="IPR007348">
    <property type="entry name" value="CopC_dom"/>
</dbReference>
<dbReference type="GO" id="GO:0005507">
    <property type="term" value="F:copper ion binding"/>
    <property type="evidence" value="ECO:0007669"/>
    <property type="project" value="InterPro"/>
</dbReference>
<protein>
    <submittedName>
        <fullName evidence="7">Copper resistance protein CopC</fullName>
    </submittedName>
</protein>
<reference evidence="7 8" key="1">
    <citation type="submission" date="2019-12" db="EMBL/GenBank/DDBJ databases">
        <title>Paenibacillus sp. nov. sp. isolated from soil.</title>
        <authorList>
            <person name="Kim J."/>
            <person name="Jeong S.E."/>
            <person name="Jung H.S."/>
            <person name="Jeon C.O."/>
        </authorList>
    </citation>
    <scope>NUCLEOTIDE SEQUENCE [LARGE SCALE GENOMIC DNA]</scope>
    <source>
        <strain evidence="7 8">5J-6</strain>
    </source>
</reference>
<feature type="transmembrane region" description="Helical" evidence="5">
    <location>
        <begin position="341"/>
        <end position="360"/>
    </location>
</feature>
<accession>A0A6L8V344</accession>
<dbReference type="SUPFAM" id="SSF81296">
    <property type="entry name" value="E set domains"/>
    <property type="match status" value="1"/>
</dbReference>
<dbReference type="GO" id="GO:0046688">
    <property type="term" value="P:response to copper ion"/>
    <property type="evidence" value="ECO:0007669"/>
    <property type="project" value="InterPro"/>
</dbReference>
<comment type="subcellular location">
    <subcellularLocation>
        <location evidence="1">Cell envelope</location>
    </subcellularLocation>
</comment>
<keyword evidence="5" id="KW-0472">Membrane</keyword>
<evidence type="ECO:0000313" key="7">
    <source>
        <dbReference type="EMBL" id="MZQ84677.1"/>
    </source>
</evidence>
<evidence type="ECO:0000313" key="8">
    <source>
        <dbReference type="Proteomes" id="UP000481087"/>
    </source>
</evidence>
<dbReference type="RefSeq" id="WP_161408751.1">
    <property type="nucleotide sequence ID" value="NZ_WTUZ01000022.1"/>
</dbReference>
<evidence type="ECO:0000259" key="6">
    <source>
        <dbReference type="Pfam" id="PF04234"/>
    </source>
</evidence>
<keyword evidence="5" id="KW-1133">Transmembrane helix</keyword>
<feature type="transmembrane region" description="Helical" evidence="5">
    <location>
        <begin position="406"/>
        <end position="429"/>
    </location>
</feature>
<dbReference type="GO" id="GO:0042597">
    <property type="term" value="C:periplasmic space"/>
    <property type="evidence" value="ECO:0007669"/>
    <property type="project" value="InterPro"/>
</dbReference>
<feature type="domain" description="CopC" evidence="6">
    <location>
        <begin position="41"/>
        <end position="134"/>
    </location>
</feature>
<sequence>MYKQKQHVRQRFWFLPAVFLCILSMMLLSSFVVAPQAAYAHASLVQAIPESGAKLESSPPQIAITFNEPLDAGLFYIKVFNHDGDEMTSNKAYLNKEQTGVLLDLPKLNEGVYLISYHVISADGHPVGGSYPLTIGNPPQEDTLDLPSAHANHEHGSGPLTTKVLLQYASRGLWYLMVLALTGWVIWLRMLGADGGKETRKTLSSWTLNLQRAQLVALLLLIFTHIEDLLGGGGVEEIAKLFSATNIGISWLILLALSFLGFVLIGRWAWLDWIWPLGLLAAKSFSGHAASFSPVWATIGLDWIHLVGAAMWVGGLVLLYAKWRQKNSDIATYMRQFSNMALISIVVLAISGSLSVLLFLPNLHYLLYAGWGILLLVKVGAVILVVLTAIVIRLMMRKKKAVQSFLWVRVDLTLMVIIVLLVGIITYVAPIPANEPLQWHQMGDKVHVSADITPKIQGTNSFTAKVFLPENSGKPKQVLMILHYVDDKEIAPITVPITAYEDKVDEESYGFAKFSYRAEGAFLPFRGNWELEMRVMDSEDNETVYKKEFIVY</sequence>
<dbReference type="InterPro" id="IPR014756">
    <property type="entry name" value="Ig_E-set"/>
</dbReference>
<evidence type="ECO:0000256" key="2">
    <source>
        <dbReference type="ARBA" id="ARBA00022723"/>
    </source>
</evidence>
<dbReference type="Gene3D" id="2.60.40.1220">
    <property type="match status" value="1"/>
</dbReference>
<feature type="transmembrane region" description="Helical" evidence="5">
    <location>
        <begin position="12"/>
        <end position="34"/>
    </location>
</feature>
<dbReference type="AlphaFoldDB" id="A0A6L8V344"/>
<dbReference type="PANTHER" id="PTHR34820:SF4">
    <property type="entry name" value="INNER MEMBRANE PROTEIN YEBZ"/>
    <property type="match status" value="1"/>
</dbReference>
<dbReference type="Proteomes" id="UP000481087">
    <property type="component" value="Unassembled WGS sequence"/>
</dbReference>
<keyword evidence="3" id="KW-0732">Signal</keyword>
<evidence type="ECO:0000256" key="5">
    <source>
        <dbReference type="SAM" id="Phobius"/>
    </source>
</evidence>
<dbReference type="Pfam" id="PF04234">
    <property type="entry name" value="CopC"/>
    <property type="match status" value="1"/>
</dbReference>
<evidence type="ECO:0000256" key="4">
    <source>
        <dbReference type="ARBA" id="ARBA00023008"/>
    </source>
</evidence>
<feature type="transmembrane region" description="Helical" evidence="5">
    <location>
        <begin position="247"/>
        <end position="266"/>
    </location>
</feature>
<keyword evidence="2" id="KW-0479">Metal-binding</keyword>